<reference evidence="1 3" key="1">
    <citation type="submission" date="2020-12" db="EMBL/GenBank/DDBJ databases">
        <title>strain FJAT-54423T represents a novel species of the genus Brevibacillus.</title>
        <authorList>
            <person name="Tang R."/>
        </authorList>
    </citation>
    <scope>NUCLEOTIDE SEQUENCE [LARGE SCALE GENOMIC DNA]</scope>
    <source>
        <strain evidence="1 3">FJAT-54423</strain>
    </source>
</reference>
<keyword evidence="4" id="KW-1185">Reference proteome</keyword>
<reference evidence="2" key="2">
    <citation type="submission" date="2021-04" db="EMBL/GenBank/DDBJ databases">
        <title>Brevibacillus composti FJAT-54423, complete genome.</title>
        <authorList>
            <person name="Tang R."/>
        </authorList>
    </citation>
    <scope>NUCLEOTIDE SEQUENCE</scope>
    <source>
        <strain evidence="2">FJAT-54424</strain>
    </source>
</reference>
<protein>
    <recommendedName>
        <fullName evidence="5">Peptidase</fullName>
    </recommendedName>
</protein>
<dbReference type="Proteomes" id="UP000677234">
    <property type="component" value="Chromosome"/>
</dbReference>
<dbReference type="Pfam" id="PF08795">
    <property type="entry name" value="DUF1796"/>
    <property type="match status" value="1"/>
</dbReference>
<dbReference type="InterPro" id="IPR014903">
    <property type="entry name" value="DUF1796"/>
</dbReference>
<evidence type="ECO:0000313" key="1">
    <source>
        <dbReference type="EMBL" id="QQE72875.1"/>
    </source>
</evidence>
<evidence type="ECO:0000313" key="2">
    <source>
        <dbReference type="EMBL" id="QUO39953.1"/>
    </source>
</evidence>
<gene>
    <name evidence="1" type="ORF">JD108_13090</name>
    <name evidence="2" type="ORF">KDJ56_13035</name>
</gene>
<dbReference type="KEGG" id="bcop:JD108_13090"/>
<proteinExistence type="predicted"/>
<evidence type="ECO:0008006" key="5">
    <source>
        <dbReference type="Google" id="ProtNLM"/>
    </source>
</evidence>
<sequence length="151" mass="17813">MRLNELKRSYHTIISLGSNCLPAYHLRRCELRSFSGPLDWMISDSLDTVATLLENRFSGFMELENLRVEGIDADQKNFLVRDIRYNIVAAHHFPTQANQWHQLTTYPFFAEQLKRRIDRLYQIFAERIPYYLSGLTGRRQKQPGSQAFWSV</sequence>
<name>A0A7T5EHW5_9BACL</name>
<dbReference type="AlphaFoldDB" id="A0A7T5EHW5"/>
<evidence type="ECO:0000313" key="4">
    <source>
        <dbReference type="Proteomes" id="UP000677234"/>
    </source>
</evidence>
<accession>A0A7T5EHW5</accession>
<dbReference type="Proteomes" id="UP000595847">
    <property type="component" value="Chromosome"/>
</dbReference>
<organism evidence="1 3">
    <name type="scientific">Brevibacillus composti</name>
    <dbReference type="NCBI Taxonomy" id="2796470"/>
    <lineage>
        <taxon>Bacteria</taxon>
        <taxon>Bacillati</taxon>
        <taxon>Bacillota</taxon>
        <taxon>Bacilli</taxon>
        <taxon>Bacillales</taxon>
        <taxon>Paenibacillaceae</taxon>
        <taxon>Brevibacillus</taxon>
    </lineage>
</organism>
<evidence type="ECO:0000313" key="3">
    <source>
        <dbReference type="Proteomes" id="UP000595847"/>
    </source>
</evidence>
<dbReference type="EMBL" id="CP073708">
    <property type="protein sequence ID" value="QUO39953.1"/>
    <property type="molecule type" value="Genomic_DNA"/>
</dbReference>
<dbReference type="EMBL" id="CP066308">
    <property type="protein sequence ID" value="QQE72875.1"/>
    <property type="molecule type" value="Genomic_DNA"/>
</dbReference>